<dbReference type="EMBL" id="MEVH01000001">
    <property type="protein sequence ID" value="OGC52410.1"/>
    <property type="molecule type" value="Genomic_DNA"/>
</dbReference>
<comment type="caution">
    <text evidence="1">The sequence shown here is derived from an EMBL/GenBank/DDBJ whole genome shotgun (WGS) entry which is preliminary data.</text>
</comment>
<accession>A0A1F4V5S6</accession>
<protein>
    <submittedName>
        <fullName evidence="1">Uncharacterized protein</fullName>
    </submittedName>
</protein>
<gene>
    <name evidence="1" type="ORF">A2982_00985</name>
</gene>
<proteinExistence type="predicted"/>
<organism evidence="1 2">
    <name type="scientific">candidate division WWE3 bacterium RIFCSPLOWO2_01_FULL_39_13</name>
    <dbReference type="NCBI Taxonomy" id="1802624"/>
    <lineage>
        <taxon>Bacteria</taxon>
        <taxon>Katanobacteria</taxon>
    </lineage>
</organism>
<sequence>MSATYTPRADIESGETAYERYSRLTEKYRDCISTVFFHKSKLTIYPVRPDNNEGLLISYRTAIDDQAGISDRSTQSLTVSKSEFLFVVAYFTIIDGNIKLNGINCNVDIIRQDLELVLGGFRLIEVLITGLPEGSLALGGEIIPDVVCFDEPTPNQITKISEYKDILEQLLHVTEEDLSAI</sequence>
<dbReference type="Proteomes" id="UP000178771">
    <property type="component" value="Unassembled WGS sequence"/>
</dbReference>
<reference evidence="1 2" key="1">
    <citation type="journal article" date="2016" name="Nat. Commun.">
        <title>Thousands of microbial genomes shed light on interconnected biogeochemical processes in an aquifer system.</title>
        <authorList>
            <person name="Anantharaman K."/>
            <person name="Brown C.T."/>
            <person name="Hug L.A."/>
            <person name="Sharon I."/>
            <person name="Castelle C.J."/>
            <person name="Probst A.J."/>
            <person name="Thomas B.C."/>
            <person name="Singh A."/>
            <person name="Wilkins M.J."/>
            <person name="Karaoz U."/>
            <person name="Brodie E.L."/>
            <person name="Williams K.H."/>
            <person name="Hubbard S.S."/>
            <person name="Banfield J.F."/>
        </authorList>
    </citation>
    <scope>NUCLEOTIDE SEQUENCE [LARGE SCALE GENOMIC DNA]</scope>
</reference>
<name>A0A1F4V5S6_UNCKA</name>
<evidence type="ECO:0000313" key="2">
    <source>
        <dbReference type="Proteomes" id="UP000178771"/>
    </source>
</evidence>
<evidence type="ECO:0000313" key="1">
    <source>
        <dbReference type="EMBL" id="OGC52410.1"/>
    </source>
</evidence>
<dbReference type="AlphaFoldDB" id="A0A1F4V5S6"/>